<dbReference type="AlphaFoldDB" id="A0A2R4MIS8"/>
<name>A0A2R4MIS8_9HYPH</name>
<reference evidence="8 9" key="1">
    <citation type="submission" date="2017-05" db="EMBL/GenBank/DDBJ databases">
        <title>Genome Analysis of Maritalea myrionectae HL2708#5.</title>
        <authorList>
            <consortium name="Cotde Inc.-PKNU"/>
            <person name="Jang D."/>
            <person name="Oh H.-M."/>
        </authorList>
    </citation>
    <scope>NUCLEOTIDE SEQUENCE [LARGE SCALE GENOMIC DNA]</scope>
    <source>
        <strain evidence="8 9">HL2708#5</strain>
    </source>
</reference>
<evidence type="ECO:0000313" key="8">
    <source>
        <dbReference type="EMBL" id="AVX05927.1"/>
    </source>
</evidence>
<dbReference type="PROSITE" id="PS51198">
    <property type="entry name" value="UVRD_HELICASE_ATP_BIND"/>
    <property type="match status" value="1"/>
</dbReference>
<protein>
    <recommendedName>
        <fullName evidence="5">DNA 3'-5' helicase II</fullName>
    </recommendedName>
</protein>
<keyword evidence="4 6" id="KW-0067">ATP-binding</keyword>
<evidence type="ECO:0000256" key="4">
    <source>
        <dbReference type="ARBA" id="ARBA00022840"/>
    </source>
</evidence>
<dbReference type="EMBL" id="CP021330">
    <property type="protein sequence ID" value="AVX05927.1"/>
    <property type="molecule type" value="Genomic_DNA"/>
</dbReference>
<dbReference type="GO" id="GO:0005524">
    <property type="term" value="F:ATP binding"/>
    <property type="evidence" value="ECO:0007669"/>
    <property type="project" value="UniProtKB-UniRule"/>
</dbReference>
<dbReference type="GO" id="GO:0043138">
    <property type="term" value="F:3'-5' DNA helicase activity"/>
    <property type="evidence" value="ECO:0007669"/>
    <property type="project" value="TreeGrafter"/>
</dbReference>
<evidence type="ECO:0000313" key="9">
    <source>
        <dbReference type="Proteomes" id="UP000258927"/>
    </source>
</evidence>
<feature type="binding site" evidence="6">
    <location>
        <begin position="29"/>
        <end position="36"/>
    </location>
    <ligand>
        <name>ATP</name>
        <dbReference type="ChEBI" id="CHEBI:30616"/>
    </ligand>
</feature>
<dbReference type="Gene3D" id="3.40.50.300">
    <property type="entry name" value="P-loop containing nucleotide triphosphate hydrolases"/>
    <property type="match status" value="1"/>
</dbReference>
<dbReference type="SUPFAM" id="SSF52540">
    <property type="entry name" value="P-loop containing nucleoside triphosphate hydrolases"/>
    <property type="match status" value="1"/>
</dbReference>
<dbReference type="GO" id="GO:0003677">
    <property type="term" value="F:DNA binding"/>
    <property type="evidence" value="ECO:0007669"/>
    <property type="project" value="InterPro"/>
</dbReference>
<proteinExistence type="predicted"/>
<organism evidence="8 9">
    <name type="scientific">Maritalea myrionectae</name>
    <dbReference type="NCBI Taxonomy" id="454601"/>
    <lineage>
        <taxon>Bacteria</taxon>
        <taxon>Pseudomonadati</taxon>
        <taxon>Pseudomonadota</taxon>
        <taxon>Alphaproteobacteria</taxon>
        <taxon>Hyphomicrobiales</taxon>
        <taxon>Devosiaceae</taxon>
        <taxon>Maritalea</taxon>
    </lineage>
</organism>
<keyword evidence="9" id="KW-1185">Reference proteome</keyword>
<keyword evidence="2 6" id="KW-0378">Hydrolase</keyword>
<evidence type="ECO:0000256" key="1">
    <source>
        <dbReference type="ARBA" id="ARBA00022741"/>
    </source>
</evidence>
<accession>A0A2R4MIS8</accession>
<dbReference type="PANTHER" id="PTHR11070:SF2">
    <property type="entry name" value="ATP-DEPENDENT DNA HELICASE SRS2"/>
    <property type="match status" value="1"/>
</dbReference>
<dbReference type="InterPro" id="IPR014016">
    <property type="entry name" value="UvrD-like_ATP-bd"/>
</dbReference>
<dbReference type="GO" id="GO:0016787">
    <property type="term" value="F:hydrolase activity"/>
    <property type="evidence" value="ECO:0007669"/>
    <property type="project" value="UniProtKB-UniRule"/>
</dbReference>
<feature type="domain" description="UvrD-like helicase ATP-binding" evidence="7">
    <location>
        <begin position="8"/>
        <end position="146"/>
    </location>
</feature>
<sequence>MRQDLHIAPETVDAQKRAANPEAHAWVAANAGSGKTFVLSRRVLRLLLDSVAPDEILCLTYTKAAAAEMRARVTDKLGEWALMDDVELGSELLDLTGHRPDADKLRRAKQLFALALETPGGLKINTIHAFAELCVAPLSIGSGGAV</sequence>
<dbReference type="Proteomes" id="UP000258927">
    <property type="component" value="Chromosome"/>
</dbReference>
<dbReference type="GO" id="GO:0005829">
    <property type="term" value="C:cytosol"/>
    <property type="evidence" value="ECO:0007669"/>
    <property type="project" value="TreeGrafter"/>
</dbReference>
<keyword evidence="1 6" id="KW-0547">Nucleotide-binding</keyword>
<dbReference type="RefSeq" id="WP_162889330.1">
    <property type="nucleotide sequence ID" value="NZ_CP021330.1"/>
</dbReference>
<evidence type="ECO:0000256" key="3">
    <source>
        <dbReference type="ARBA" id="ARBA00022806"/>
    </source>
</evidence>
<gene>
    <name evidence="8" type="ORF">MXMO3_03424</name>
</gene>
<dbReference type="GO" id="GO:0000725">
    <property type="term" value="P:recombinational repair"/>
    <property type="evidence" value="ECO:0007669"/>
    <property type="project" value="TreeGrafter"/>
</dbReference>
<evidence type="ECO:0000259" key="7">
    <source>
        <dbReference type="PROSITE" id="PS51198"/>
    </source>
</evidence>
<evidence type="ECO:0000256" key="6">
    <source>
        <dbReference type="PROSITE-ProRule" id="PRU00560"/>
    </source>
</evidence>
<dbReference type="Pfam" id="PF00580">
    <property type="entry name" value="UvrD-helicase"/>
    <property type="match status" value="1"/>
</dbReference>
<dbReference type="InterPro" id="IPR000212">
    <property type="entry name" value="DNA_helicase_UvrD/REP"/>
</dbReference>
<evidence type="ECO:0000256" key="5">
    <source>
        <dbReference type="ARBA" id="ARBA00034923"/>
    </source>
</evidence>
<dbReference type="GO" id="GO:0033202">
    <property type="term" value="C:DNA helicase complex"/>
    <property type="evidence" value="ECO:0007669"/>
    <property type="project" value="TreeGrafter"/>
</dbReference>
<dbReference type="InterPro" id="IPR027417">
    <property type="entry name" value="P-loop_NTPase"/>
</dbReference>
<dbReference type="PANTHER" id="PTHR11070">
    <property type="entry name" value="UVRD / RECB / PCRA DNA HELICASE FAMILY MEMBER"/>
    <property type="match status" value="1"/>
</dbReference>
<dbReference type="KEGG" id="mmyr:MXMO3_03424"/>
<evidence type="ECO:0000256" key="2">
    <source>
        <dbReference type="ARBA" id="ARBA00022801"/>
    </source>
</evidence>
<keyword evidence="3 6" id="KW-0347">Helicase</keyword>